<dbReference type="AlphaFoldDB" id="A0A6P2WMY5"/>
<evidence type="ECO:0000313" key="1">
    <source>
        <dbReference type="EMBL" id="VWC96004.1"/>
    </source>
</evidence>
<sequence>MPRATWTQTNFNGGEWSPLTHGRVDLSKYKNGLAQCQNYVPTAQGGLTRRPGSRYVAEVKNSANPARIIPFQFSVTQAYVLEFGPNYIRFYANDGQLLNGGVPYEISTPYAANELFQIVFAQSADTLYIAHQNHPPMKLQRFGATNWQLNTINFLDGPYLPLNTSATTLTPSGTSGTVTVTASGTAGINNGAGFQSSDVGSALRIKCGAVWLWGTIASVTSTTQITWTIYQAQAPRTAVIQANCSGGSVFSYTVVDGGAGYGAQPPTLGVSAPNGGSGGSQAVCYPQLTNGSVSAVVASITGTSYNSATVTVGNPAAIPAQTTTFWRLGVWGATNGYPAAVVFNQDRLIWAGPTQYPNRIDGSNVSDYENLAPSSIDGTVADNNAISFTLNANEVNAIRWMVSDEWGLLVGTAGAEWVLAPNNTQAVITPTNVQAKMTTSYGCAQVQALRVGKSTLFVQRTQRKLREMTYQFVISTYQAPDISLVSEHLTKGGIKQIDVAMAPQQTLWMCRNDGTLVGIIYDKDQDLNGWHQHQMGGWYDAAQTLPAQVESIACIPDPTTTRDELWVLVNRNINGANHRYVEVLTKYWEDGDALTTAVFLDASSQYSGAPTTTVSGLTWLIGQTVGVLADGSVHPDCVVSSTGSITLQRSASTVQVGLKYTSTAKTLRIEAGGADGPAQGKYKRIHRAILRFFQSVGLTLTTATSAPAIPEPFRDSSMLMDNPVGLFTGDKRWSWEGSYDTDGQITWSQTDPLPSNILLLSAQLETQDGG</sequence>
<gene>
    <name evidence="1" type="ORF">BLA39750_02230</name>
</gene>
<dbReference type="InterPro" id="IPR058003">
    <property type="entry name" value="Phage_gp12"/>
</dbReference>
<name>A0A6P2WMY5_BURL3</name>
<dbReference type="Proteomes" id="UP000494110">
    <property type="component" value="Unassembled WGS sequence"/>
</dbReference>
<organism evidence="1 2">
    <name type="scientific">Burkholderia lata (strain ATCC 17760 / DSM 23089 / LMG 22485 / NCIMB 9086 / R18194 / 383)</name>
    <dbReference type="NCBI Taxonomy" id="482957"/>
    <lineage>
        <taxon>Bacteria</taxon>
        <taxon>Pseudomonadati</taxon>
        <taxon>Pseudomonadota</taxon>
        <taxon>Betaproteobacteria</taxon>
        <taxon>Burkholderiales</taxon>
        <taxon>Burkholderiaceae</taxon>
        <taxon>Burkholderia</taxon>
        <taxon>Burkholderia cepacia complex</taxon>
    </lineage>
</organism>
<accession>A0A6P2WMY5</accession>
<reference evidence="1 2" key="1">
    <citation type="submission" date="2019-09" db="EMBL/GenBank/DDBJ databases">
        <authorList>
            <person name="Depoorter E."/>
        </authorList>
    </citation>
    <scope>NUCLEOTIDE SEQUENCE [LARGE SCALE GENOMIC DNA]</scope>
    <source>
        <strain evidence="1">R-39750</strain>
    </source>
</reference>
<proteinExistence type="predicted"/>
<protein>
    <submittedName>
        <fullName evidence="1">Gp12</fullName>
    </submittedName>
</protein>
<evidence type="ECO:0000313" key="2">
    <source>
        <dbReference type="Proteomes" id="UP000494110"/>
    </source>
</evidence>
<dbReference type="Pfam" id="PF25675">
    <property type="entry name" value="Phage_nozzle"/>
    <property type="match status" value="1"/>
</dbReference>
<dbReference type="RefSeq" id="WP_175012207.1">
    <property type="nucleotide sequence ID" value="NZ_CABVQN010000008.1"/>
</dbReference>
<dbReference type="EMBL" id="CABVQN010000008">
    <property type="protein sequence ID" value="VWC96004.1"/>
    <property type="molecule type" value="Genomic_DNA"/>
</dbReference>